<protein>
    <recommendedName>
        <fullName evidence="4">EF-hand domain-containing protein</fullName>
    </recommendedName>
</protein>
<keyword evidence="1" id="KW-0732">Signal</keyword>
<keyword evidence="3" id="KW-1185">Reference proteome</keyword>
<evidence type="ECO:0008006" key="4">
    <source>
        <dbReference type="Google" id="ProtNLM"/>
    </source>
</evidence>
<dbReference type="OrthoDB" id="5470953at2"/>
<accession>C8RYL1</accession>
<evidence type="ECO:0000256" key="1">
    <source>
        <dbReference type="SAM" id="SignalP"/>
    </source>
</evidence>
<reference evidence="2 3" key="1">
    <citation type="submission" date="2009-08" db="EMBL/GenBank/DDBJ databases">
        <title>The draft genome of Rhodobacter sp. SW2.</title>
        <authorList>
            <consortium name="US DOE Joint Genome Institute (JGI-PGF)"/>
            <person name="Lucas S."/>
            <person name="Copeland A."/>
            <person name="Lapidus A."/>
            <person name="Glavina del Rio T."/>
            <person name="Tice H."/>
            <person name="Bruce D."/>
            <person name="Goodwin L."/>
            <person name="Pitluck S."/>
            <person name="Larimer F."/>
            <person name="Land M.L."/>
            <person name="Hauser L."/>
            <person name="Emerson D."/>
        </authorList>
    </citation>
    <scope>NUCLEOTIDE SEQUENCE [LARGE SCALE GENOMIC DNA]</scope>
    <source>
        <strain evidence="2 3">SW2</strain>
    </source>
</reference>
<feature type="signal peptide" evidence="1">
    <location>
        <begin position="1"/>
        <end position="21"/>
    </location>
</feature>
<gene>
    <name evidence="2" type="ORF">Rsw2DRAFT_0889</name>
</gene>
<comment type="caution">
    <text evidence="2">The sequence shown here is derived from an EMBL/GenBank/DDBJ whole genome shotgun (WGS) entry which is preliminary data.</text>
</comment>
<evidence type="ECO:0000313" key="3">
    <source>
        <dbReference type="Proteomes" id="UP000010121"/>
    </source>
</evidence>
<sequence length="53" mass="5382">MTRLTFIAAVFGLSVAPALTADGFASIDANADGGVDQDELTKALAEKVLVTEG</sequence>
<name>C8RYL1_9RHOB</name>
<dbReference type="RefSeq" id="WP_008028476.1">
    <property type="nucleotide sequence ID" value="NZ_ACYY01000004.1"/>
</dbReference>
<organism evidence="2 3">
    <name type="scientific">Rhodobacter ferrooxidans</name>
    <dbReference type="NCBI Taxonomy" id="371731"/>
    <lineage>
        <taxon>Bacteria</taxon>
        <taxon>Pseudomonadati</taxon>
        <taxon>Pseudomonadota</taxon>
        <taxon>Alphaproteobacteria</taxon>
        <taxon>Rhodobacterales</taxon>
        <taxon>Rhodobacter group</taxon>
        <taxon>Rhodobacter</taxon>
    </lineage>
</organism>
<proteinExistence type="predicted"/>
<evidence type="ECO:0000313" key="2">
    <source>
        <dbReference type="EMBL" id="EEW26199.1"/>
    </source>
</evidence>
<dbReference type="AlphaFoldDB" id="C8RYL1"/>
<dbReference type="EMBL" id="ACYY01000004">
    <property type="protein sequence ID" value="EEW26199.1"/>
    <property type="molecule type" value="Genomic_DNA"/>
</dbReference>
<dbReference type="Proteomes" id="UP000010121">
    <property type="component" value="Unassembled WGS sequence"/>
</dbReference>
<feature type="chain" id="PRO_5002991726" description="EF-hand domain-containing protein" evidence="1">
    <location>
        <begin position="22"/>
        <end position="53"/>
    </location>
</feature>